<reference evidence="2 3" key="1">
    <citation type="journal article" date="2014" name="ISME J.">
        <title>Ecophysiology of Thioploca ingrica as revealed by the complete genome sequence supplemented with proteomic evidence.</title>
        <authorList>
            <person name="Kojima H."/>
            <person name="Ogura Y."/>
            <person name="Yamamoto N."/>
            <person name="Togashi T."/>
            <person name="Mori H."/>
            <person name="Watanabe T."/>
            <person name="Nemoto F."/>
            <person name="Kurokawa K."/>
            <person name="Hayashi T."/>
            <person name="Fukui M."/>
        </authorList>
    </citation>
    <scope>NUCLEOTIDE SEQUENCE [LARGE SCALE GENOMIC DNA]</scope>
</reference>
<feature type="compositionally biased region" description="Low complexity" evidence="1">
    <location>
        <begin position="137"/>
        <end position="154"/>
    </location>
</feature>
<name>A0A090AJF1_9GAMM</name>
<dbReference type="Proteomes" id="UP000031623">
    <property type="component" value="Chromosome"/>
</dbReference>
<organism evidence="2 3">
    <name type="scientific">Thioploca ingrica</name>
    <dbReference type="NCBI Taxonomy" id="40754"/>
    <lineage>
        <taxon>Bacteria</taxon>
        <taxon>Pseudomonadati</taxon>
        <taxon>Pseudomonadota</taxon>
        <taxon>Gammaproteobacteria</taxon>
        <taxon>Thiotrichales</taxon>
        <taxon>Thiotrichaceae</taxon>
        <taxon>Thioploca</taxon>
    </lineage>
</organism>
<dbReference type="OrthoDB" id="5625786at2"/>
<keyword evidence="3" id="KW-1185">Reference proteome</keyword>
<protein>
    <submittedName>
        <fullName evidence="2">Uncharacterized protein</fullName>
    </submittedName>
</protein>
<dbReference type="EMBL" id="AP014633">
    <property type="protein sequence ID" value="BAP57579.1"/>
    <property type="molecule type" value="Genomic_DNA"/>
</dbReference>
<dbReference type="AlphaFoldDB" id="A0A090AJF1"/>
<evidence type="ECO:0000313" key="2">
    <source>
        <dbReference type="EMBL" id="BAP57579.1"/>
    </source>
</evidence>
<feature type="region of interest" description="Disordered" evidence="1">
    <location>
        <begin position="91"/>
        <end position="185"/>
    </location>
</feature>
<gene>
    <name evidence="2" type="ORF">THII_3282</name>
</gene>
<dbReference type="HOGENOM" id="CLU_1460668_0_0_6"/>
<evidence type="ECO:0000313" key="3">
    <source>
        <dbReference type="Proteomes" id="UP000031623"/>
    </source>
</evidence>
<evidence type="ECO:0000256" key="1">
    <source>
        <dbReference type="SAM" id="MobiDB-lite"/>
    </source>
</evidence>
<sequence>MLKMMISLIMIWFSLPSWGEESSYLEGISILGEKRIAYISLPGGKISVTEGEEITINEGKAKGTWQVVLIKQDSVLFRTQAGSSAELRLDHRLPLSTPNESPTANPEKPLVAQEVTSTDKVTPSITSPEVVGKDKNSNTPASSTPEPAAAAVANTPPPIEPEEIPAGHQLVKTPFGNFMIESKKE</sequence>
<accession>A0A090AJF1</accession>
<dbReference type="KEGG" id="tig:THII_3282"/>
<feature type="compositionally biased region" description="Polar residues" evidence="1">
    <location>
        <begin position="114"/>
        <end position="127"/>
    </location>
</feature>
<proteinExistence type="predicted"/>